<feature type="compositionally biased region" description="Basic residues" evidence="1">
    <location>
        <begin position="83"/>
        <end position="93"/>
    </location>
</feature>
<feature type="compositionally biased region" description="Basic residues" evidence="1">
    <location>
        <begin position="124"/>
        <end position="136"/>
    </location>
</feature>
<feature type="compositionally biased region" description="Basic residues" evidence="1">
    <location>
        <begin position="50"/>
        <end position="65"/>
    </location>
</feature>
<feature type="region of interest" description="Disordered" evidence="1">
    <location>
        <begin position="207"/>
        <end position="226"/>
    </location>
</feature>
<organism evidence="2">
    <name type="scientific">uncultured Solirubrobacteraceae bacterium</name>
    <dbReference type="NCBI Taxonomy" id="1162706"/>
    <lineage>
        <taxon>Bacteria</taxon>
        <taxon>Bacillati</taxon>
        <taxon>Actinomycetota</taxon>
        <taxon>Thermoleophilia</taxon>
        <taxon>Solirubrobacterales</taxon>
        <taxon>Solirubrobacteraceae</taxon>
        <taxon>environmental samples</taxon>
    </lineage>
</organism>
<gene>
    <name evidence="2" type="ORF">AVDCRST_MAG65-1357</name>
</gene>
<evidence type="ECO:0000313" key="2">
    <source>
        <dbReference type="EMBL" id="CAA9479638.1"/>
    </source>
</evidence>
<feature type="non-terminal residue" evidence="2">
    <location>
        <position position="226"/>
    </location>
</feature>
<reference evidence="2" key="1">
    <citation type="submission" date="2020-02" db="EMBL/GenBank/DDBJ databases">
        <authorList>
            <person name="Meier V. D."/>
        </authorList>
    </citation>
    <scope>NUCLEOTIDE SEQUENCE</scope>
    <source>
        <strain evidence="2">AVDCRST_MAG65</strain>
    </source>
</reference>
<feature type="region of interest" description="Disordered" evidence="1">
    <location>
        <begin position="158"/>
        <end position="199"/>
    </location>
</feature>
<feature type="non-terminal residue" evidence="2">
    <location>
        <position position="1"/>
    </location>
</feature>
<accession>A0A6J4RQX5</accession>
<feature type="compositionally biased region" description="Basic and acidic residues" evidence="1">
    <location>
        <begin position="29"/>
        <end position="44"/>
    </location>
</feature>
<dbReference type="EMBL" id="CADCVL010000222">
    <property type="protein sequence ID" value="CAA9479638.1"/>
    <property type="molecule type" value="Genomic_DNA"/>
</dbReference>
<proteinExistence type="predicted"/>
<sequence length="226" mass="25619">GPPRLPPRRIRRFRPVLPGDHHRQRGRARGRDLPCRRARGRDDAAPAQRRLSRRVRRRDPHPLRRHRLLAAAVPVQRLERLRPDRRRRSVRARPARERDAAADPAAAAHRPRDPAAARPAGPRGRGRAVAARRRLARPADRPAAVRLRDGRLADLRRREPRGLRDDRQRDAHAVRDAHAREPARQPRDGPAALGVDDPVLPELRAAGGVRALQPLHRDRHQLDGGG</sequence>
<evidence type="ECO:0000256" key="1">
    <source>
        <dbReference type="SAM" id="MobiDB-lite"/>
    </source>
</evidence>
<dbReference type="AlphaFoldDB" id="A0A6J4RQX5"/>
<feature type="compositionally biased region" description="Basic and acidic residues" evidence="1">
    <location>
        <begin position="158"/>
        <end position="187"/>
    </location>
</feature>
<feature type="compositionally biased region" description="Basic residues" evidence="1">
    <location>
        <begin position="1"/>
        <end position="14"/>
    </location>
</feature>
<protein>
    <submittedName>
        <fullName evidence="2">Uncharacterized protein</fullName>
    </submittedName>
</protein>
<name>A0A6J4RQX5_9ACTN</name>
<feature type="region of interest" description="Disordered" evidence="1">
    <location>
        <begin position="80"/>
        <end position="144"/>
    </location>
</feature>
<feature type="region of interest" description="Disordered" evidence="1">
    <location>
        <begin position="1"/>
        <end position="65"/>
    </location>
</feature>